<reference evidence="2 3" key="1">
    <citation type="submission" date="2017-09" db="EMBL/GenBank/DDBJ databases">
        <title>Biocontrol bacteria screening and application from spent mushroom substrate.</title>
        <authorList>
            <person name="Sun X."/>
        </authorList>
    </citation>
    <scope>NUCLEOTIDE SEQUENCE [LARGE SCALE GENOMIC DNA]</scope>
    <source>
        <strain evidence="2 3">100374</strain>
    </source>
</reference>
<dbReference type="AlphaFoldDB" id="A0A2G6Q5U5"/>
<dbReference type="Proteomes" id="UP000228484">
    <property type="component" value="Unassembled WGS sequence"/>
</dbReference>
<keyword evidence="3" id="KW-1185">Reference proteome</keyword>
<organism evidence="2 3">
    <name type="scientific">Bacillus fungorum</name>
    <dbReference type="NCBI Taxonomy" id="2039284"/>
    <lineage>
        <taxon>Bacteria</taxon>
        <taxon>Bacillati</taxon>
        <taxon>Bacillota</taxon>
        <taxon>Bacilli</taxon>
        <taxon>Bacillales</taxon>
        <taxon>Bacillaceae</taxon>
        <taxon>Bacillus</taxon>
    </lineage>
</organism>
<keyword evidence="1" id="KW-0472">Membrane</keyword>
<gene>
    <name evidence="2" type="ORF">CO726_28250</name>
</gene>
<comment type="caution">
    <text evidence="2">The sequence shown here is derived from an EMBL/GenBank/DDBJ whole genome shotgun (WGS) entry which is preliminary data.</text>
</comment>
<proteinExistence type="predicted"/>
<accession>A0A2G6Q5U5</accession>
<keyword evidence="1" id="KW-0812">Transmembrane</keyword>
<sequence>MIICLFILHQNDFFQIGCLVAITRISLSMLIIIGITITIGFSSLKITDKCILLFLLVFWALFFASNYALVDPIINNFNIVNIEQSIIKNGTNNLIQRVTTLFESNPVEMMIIISTGFGIGGGHF</sequence>
<feature type="transmembrane region" description="Helical" evidence="1">
    <location>
        <begin position="51"/>
        <end position="70"/>
    </location>
</feature>
<protein>
    <submittedName>
        <fullName evidence="2">Uncharacterized protein</fullName>
    </submittedName>
</protein>
<feature type="transmembrane region" description="Helical" evidence="1">
    <location>
        <begin position="13"/>
        <end position="39"/>
    </location>
</feature>
<evidence type="ECO:0000313" key="3">
    <source>
        <dbReference type="Proteomes" id="UP000228484"/>
    </source>
</evidence>
<evidence type="ECO:0000256" key="1">
    <source>
        <dbReference type="SAM" id="Phobius"/>
    </source>
</evidence>
<name>A0A2G6Q5U5_9BACI</name>
<dbReference type="EMBL" id="NWUW01000043">
    <property type="protein sequence ID" value="PIE92115.1"/>
    <property type="molecule type" value="Genomic_DNA"/>
</dbReference>
<keyword evidence="1" id="KW-1133">Transmembrane helix</keyword>
<evidence type="ECO:0000313" key="2">
    <source>
        <dbReference type="EMBL" id="PIE92115.1"/>
    </source>
</evidence>